<evidence type="ECO:0000313" key="2">
    <source>
        <dbReference type="Proteomes" id="UP000250123"/>
    </source>
</evidence>
<name>A0A330LZR2_9GAMM</name>
<organism evidence="1 2">
    <name type="scientific">Shewanella benthica</name>
    <dbReference type="NCBI Taxonomy" id="43661"/>
    <lineage>
        <taxon>Bacteria</taxon>
        <taxon>Pseudomonadati</taxon>
        <taxon>Pseudomonadota</taxon>
        <taxon>Gammaproteobacteria</taxon>
        <taxon>Alteromonadales</taxon>
        <taxon>Shewanellaceae</taxon>
        <taxon>Shewanella</taxon>
    </lineage>
</organism>
<accession>A0A330LZR2</accession>
<dbReference type="EMBL" id="LS483452">
    <property type="protein sequence ID" value="SQH75482.1"/>
    <property type="molecule type" value="Genomic_DNA"/>
</dbReference>
<evidence type="ECO:0000313" key="1">
    <source>
        <dbReference type="EMBL" id="SQH75482.1"/>
    </source>
</evidence>
<gene>
    <name evidence="1" type="ORF">SHEWBE_1516</name>
</gene>
<protein>
    <submittedName>
        <fullName evidence="1">Uncharacterized protein</fullName>
    </submittedName>
</protein>
<dbReference type="KEGG" id="sbk:SHEWBE_1516"/>
<dbReference type="AlphaFoldDB" id="A0A330LZR2"/>
<proteinExistence type="predicted"/>
<reference evidence="2" key="1">
    <citation type="submission" date="2018-06" db="EMBL/GenBank/DDBJ databases">
        <authorList>
            <person name="Cea G.-C."/>
            <person name="William W."/>
        </authorList>
    </citation>
    <scope>NUCLEOTIDE SEQUENCE [LARGE SCALE GENOMIC DNA]</scope>
    <source>
        <strain evidence="2">DB21MT-2</strain>
    </source>
</reference>
<sequence length="49" mass="5648">MVLLRDKAIEPGSQLQSDIRKVDESTRYYDKASGVYQRSGQLKRCSRQS</sequence>
<dbReference type="Proteomes" id="UP000250123">
    <property type="component" value="Chromosome SHEWBE"/>
</dbReference>